<protein>
    <recommendedName>
        <fullName evidence="1 2">Segregation and condensation protein A</fullName>
    </recommendedName>
</protein>
<keyword evidence="3" id="KW-0175">Coiled coil</keyword>
<dbReference type="Pfam" id="PF02616">
    <property type="entry name" value="SMC_ScpA"/>
    <property type="match status" value="1"/>
</dbReference>
<name>A0A517QUE9_9PLAN</name>
<dbReference type="KEGG" id="tpol:Mal48_45240"/>
<feature type="compositionally biased region" description="Acidic residues" evidence="4">
    <location>
        <begin position="244"/>
        <end position="268"/>
    </location>
</feature>
<accession>A0A517QUE9</accession>
<keyword evidence="2" id="KW-0132">Cell division</keyword>
<evidence type="ECO:0000256" key="1">
    <source>
        <dbReference type="ARBA" id="ARBA00044777"/>
    </source>
</evidence>
<gene>
    <name evidence="2 5" type="primary">scpA</name>
    <name evidence="5" type="ORF">Mal48_45240</name>
</gene>
<dbReference type="GO" id="GO:0005737">
    <property type="term" value="C:cytoplasm"/>
    <property type="evidence" value="ECO:0007669"/>
    <property type="project" value="UniProtKB-SubCell"/>
</dbReference>
<dbReference type="HAMAP" id="MF_01805">
    <property type="entry name" value="ScpA"/>
    <property type="match status" value="1"/>
</dbReference>
<keyword evidence="2" id="KW-0131">Cell cycle</keyword>
<dbReference type="AlphaFoldDB" id="A0A517QUE9"/>
<evidence type="ECO:0000256" key="2">
    <source>
        <dbReference type="HAMAP-Rule" id="MF_01805"/>
    </source>
</evidence>
<dbReference type="PANTHER" id="PTHR33969:SF2">
    <property type="entry name" value="SEGREGATION AND CONDENSATION PROTEIN A"/>
    <property type="match status" value="1"/>
</dbReference>
<comment type="function">
    <text evidence="2">Participates in chromosomal partition during cell division. May act via the formation of a condensin-like complex containing Smc and ScpB that pull DNA away from mid-cell into both cell halves.</text>
</comment>
<sequence length="268" mass="30770">MSEKYRVELDIFTGPLDLLLYLVRRNELDIVDLPISTLTKQFQEFLEVLKHLDLDLVGDFVVMASTLAEIKSRNVLPSQAEEEIPLEAESNSDPRSDLIHQLLEYKKFKDAANSLQEQAAEWQERYPRLADERPVSSKDPAADRIKEVELWDLVSALGRVLKRKEVDTESKIRYDETPIHKYVDQIGALVREQKVVQFTSLFEGEIIRSKIIGMFLAVLELIRHHGFRAEQIEDHGEIVLQPPEEVDEQAETQESVPPEETEDAPGPE</sequence>
<reference evidence="5 6" key="1">
    <citation type="submission" date="2019-02" db="EMBL/GenBank/DDBJ databases">
        <title>Deep-cultivation of Planctomycetes and their phenomic and genomic characterization uncovers novel biology.</title>
        <authorList>
            <person name="Wiegand S."/>
            <person name="Jogler M."/>
            <person name="Boedeker C."/>
            <person name="Pinto D."/>
            <person name="Vollmers J."/>
            <person name="Rivas-Marin E."/>
            <person name="Kohn T."/>
            <person name="Peeters S.H."/>
            <person name="Heuer A."/>
            <person name="Rast P."/>
            <person name="Oberbeckmann S."/>
            <person name="Bunk B."/>
            <person name="Jeske O."/>
            <person name="Meyerdierks A."/>
            <person name="Storesund J.E."/>
            <person name="Kallscheuer N."/>
            <person name="Luecker S."/>
            <person name="Lage O.M."/>
            <person name="Pohl T."/>
            <person name="Merkel B.J."/>
            <person name="Hornburger P."/>
            <person name="Mueller R.-W."/>
            <person name="Bruemmer F."/>
            <person name="Labrenz M."/>
            <person name="Spormann A.M."/>
            <person name="Op den Camp H."/>
            <person name="Overmann J."/>
            <person name="Amann R."/>
            <person name="Jetten M.S.M."/>
            <person name="Mascher T."/>
            <person name="Medema M.H."/>
            <person name="Devos D.P."/>
            <person name="Kaster A.-K."/>
            <person name="Ovreas L."/>
            <person name="Rohde M."/>
            <person name="Galperin M.Y."/>
            <person name="Jogler C."/>
        </authorList>
    </citation>
    <scope>NUCLEOTIDE SEQUENCE [LARGE SCALE GENOMIC DNA]</scope>
    <source>
        <strain evidence="5 6">Mal48</strain>
    </source>
</reference>
<evidence type="ECO:0000256" key="4">
    <source>
        <dbReference type="SAM" id="MobiDB-lite"/>
    </source>
</evidence>
<keyword evidence="2" id="KW-0159">Chromosome partition</keyword>
<comment type="subunit">
    <text evidence="2">Component of a cohesin-like complex composed of ScpA, ScpB and the Smc homodimer, in which ScpA and ScpB bind to the head domain of Smc. The presence of the three proteins is required for the association of the complex with DNA.</text>
</comment>
<evidence type="ECO:0000313" key="6">
    <source>
        <dbReference type="Proteomes" id="UP000315724"/>
    </source>
</evidence>
<evidence type="ECO:0000256" key="3">
    <source>
        <dbReference type="SAM" id="Coils"/>
    </source>
</evidence>
<organism evidence="5 6">
    <name type="scientific">Thalassoglobus polymorphus</name>
    <dbReference type="NCBI Taxonomy" id="2527994"/>
    <lineage>
        <taxon>Bacteria</taxon>
        <taxon>Pseudomonadati</taxon>
        <taxon>Planctomycetota</taxon>
        <taxon>Planctomycetia</taxon>
        <taxon>Planctomycetales</taxon>
        <taxon>Planctomycetaceae</taxon>
        <taxon>Thalassoglobus</taxon>
    </lineage>
</organism>
<keyword evidence="2" id="KW-0963">Cytoplasm</keyword>
<dbReference type="Gene3D" id="6.10.250.2410">
    <property type="match status" value="1"/>
</dbReference>
<feature type="region of interest" description="Disordered" evidence="4">
    <location>
        <begin position="238"/>
        <end position="268"/>
    </location>
</feature>
<dbReference type="Proteomes" id="UP000315724">
    <property type="component" value="Chromosome"/>
</dbReference>
<dbReference type="GO" id="GO:0007059">
    <property type="term" value="P:chromosome segregation"/>
    <property type="evidence" value="ECO:0007669"/>
    <property type="project" value="UniProtKB-UniRule"/>
</dbReference>
<dbReference type="PANTHER" id="PTHR33969">
    <property type="entry name" value="SEGREGATION AND CONDENSATION PROTEIN A"/>
    <property type="match status" value="1"/>
</dbReference>
<dbReference type="RefSeq" id="WP_145204507.1">
    <property type="nucleotide sequence ID" value="NZ_CP036267.1"/>
</dbReference>
<keyword evidence="6" id="KW-1185">Reference proteome</keyword>
<dbReference type="InterPro" id="IPR003768">
    <property type="entry name" value="ScpA"/>
</dbReference>
<proteinExistence type="inferred from homology"/>
<feature type="coiled-coil region" evidence="3">
    <location>
        <begin position="105"/>
        <end position="132"/>
    </location>
</feature>
<comment type="subcellular location">
    <subcellularLocation>
        <location evidence="2">Cytoplasm</location>
    </subcellularLocation>
    <text evidence="2">Associated with two foci at the outer edges of the nucleoid region in young cells, and at four foci within both cell halves in older cells.</text>
</comment>
<evidence type="ECO:0000313" key="5">
    <source>
        <dbReference type="EMBL" id="QDT35248.1"/>
    </source>
</evidence>
<dbReference type="GO" id="GO:0051301">
    <property type="term" value="P:cell division"/>
    <property type="evidence" value="ECO:0007669"/>
    <property type="project" value="UniProtKB-KW"/>
</dbReference>
<dbReference type="OrthoDB" id="9811016at2"/>
<dbReference type="EMBL" id="CP036267">
    <property type="protein sequence ID" value="QDT35248.1"/>
    <property type="molecule type" value="Genomic_DNA"/>
</dbReference>
<dbReference type="GO" id="GO:0006260">
    <property type="term" value="P:DNA replication"/>
    <property type="evidence" value="ECO:0007669"/>
    <property type="project" value="UniProtKB-UniRule"/>
</dbReference>
<comment type="similarity">
    <text evidence="2">Belongs to the ScpA family.</text>
</comment>